<name>A0A7I7ULJ1_MYCPV</name>
<keyword evidence="1" id="KW-0547">Nucleotide-binding</keyword>
<dbReference type="CDD" id="cd06170">
    <property type="entry name" value="LuxR_C_like"/>
    <property type="match status" value="1"/>
</dbReference>
<dbReference type="GO" id="GO:0003677">
    <property type="term" value="F:DNA binding"/>
    <property type="evidence" value="ECO:0007669"/>
    <property type="project" value="InterPro"/>
</dbReference>
<organism evidence="4 5">
    <name type="scientific">Mycolicibacterium pulveris</name>
    <name type="common">Mycobacterium pulveris</name>
    <dbReference type="NCBI Taxonomy" id="36813"/>
    <lineage>
        <taxon>Bacteria</taxon>
        <taxon>Bacillati</taxon>
        <taxon>Actinomycetota</taxon>
        <taxon>Actinomycetes</taxon>
        <taxon>Mycobacteriales</taxon>
        <taxon>Mycobacteriaceae</taxon>
        <taxon>Mycolicibacterium</taxon>
    </lineage>
</organism>
<dbReference type="SUPFAM" id="SSF46894">
    <property type="entry name" value="C-terminal effector domain of the bipartite response regulators"/>
    <property type="match status" value="1"/>
</dbReference>
<dbReference type="Pfam" id="PF00196">
    <property type="entry name" value="GerE"/>
    <property type="match status" value="1"/>
</dbReference>
<protein>
    <submittedName>
        <fullName evidence="4">LuxR family transcriptional regulator</fullName>
    </submittedName>
</protein>
<gene>
    <name evidence="4" type="ORF">MPUL_26970</name>
</gene>
<dbReference type="PANTHER" id="PTHR16305:SF35">
    <property type="entry name" value="TRANSCRIPTIONAL ACTIVATOR DOMAIN"/>
    <property type="match status" value="1"/>
</dbReference>
<dbReference type="Proteomes" id="UP000467252">
    <property type="component" value="Chromosome"/>
</dbReference>
<evidence type="ECO:0000313" key="4">
    <source>
        <dbReference type="EMBL" id="BBY81539.1"/>
    </source>
</evidence>
<dbReference type="SUPFAM" id="SSF48452">
    <property type="entry name" value="TPR-like"/>
    <property type="match status" value="2"/>
</dbReference>
<dbReference type="SMART" id="SM00421">
    <property type="entry name" value="HTH_LUXR"/>
    <property type="match status" value="1"/>
</dbReference>
<keyword evidence="2" id="KW-0067">ATP-binding</keyword>
<dbReference type="Gene3D" id="1.10.10.10">
    <property type="entry name" value="Winged helix-like DNA-binding domain superfamily/Winged helix DNA-binding domain"/>
    <property type="match status" value="1"/>
</dbReference>
<dbReference type="GO" id="GO:0005524">
    <property type="term" value="F:ATP binding"/>
    <property type="evidence" value="ECO:0007669"/>
    <property type="project" value="UniProtKB-KW"/>
</dbReference>
<dbReference type="PROSITE" id="PS50043">
    <property type="entry name" value="HTH_LUXR_2"/>
    <property type="match status" value="1"/>
</dbReference>
<dbReference type="SUPFAM" id="SSF52540">
    <property type="entry name" value="P-loop containing nucleoside triphosphate hydrolases"/>
    <property type="match status" value="1"/>
</dbReference>
<keyword evidence="5" id="KW-1185">Reference proteome</keyword>
<feature type="domain" description="HTH luxR-type" evidence="3">
    <location>
        <begin position="794"/>
        <end position="859"/>
    </location>
</feature>
<evidence type="ECO:0000256" key="1">
    <source>
        <dbReference type="ARBA" id="ARBA00022741"/>
    </source>
</evidence>
<reference evidence="4 5" key="1">
    <citation type="journal article" date="2019" name="Emerg. Microbes Infect.">
        <title>Comprehensive subspecies identification of 175 nontuberculous mycobacteria species based on 7547 genomic profiles.</title>
        <authorList>
            <person name="Matsumoto Y."/>
            <person name="Kinjo T."/>
            <person name="Motooka D."/>
            <person name="Nabeya D."/>
            <person name="Jung N."/>
            <person name="Uechi K."/>
            <person name="Horii T."/>
            <person name="Iida T."/>
            <person name="Fujita J."/>
            <person name="Nakamura S."/>
        </authorList>
    </citation>
    <scope>NUCLEOTIDE SEQUENCE [LARGE SCALE GENOMIC DNA]</scope>
    <source>
        <strain evidence="4 5">JCM 6370</strain>
    </source>
</reference>
<dbReference type="InterPro" id="IPR016032">
    <property type="entry name" value="Sig_transdc_resp-reg_C-effctor"/>
</dbReference>
<evidence type="ECO:0000256" key="2">
    <source>
        <dbReference type="ARBA" id="ARBA00022840"/>
    </source>
</evidence>
<dbReference type="InterPro" id="IPR027417">
    <property type="entry name" value="P-loop_NTPase"/>
</dbReference>
<dbReference type="InterPro" id="IPR041664">
    <property type="entry name" value="AAA_16"/>
</dbReference>
<dbReference type="GO" id="GO:0006355">
    <property type="term" value="P:regulation of DNA-templated transcription"/>
    <property type="evidence" value="ECO:0007669"/>
    <property type="project" value="InterPro"/>
</dbReference>
<dbReference type="GO" id="GO:0005737">
    <property type="term" value="C:cytoplasm"/>
    <property type="evidence" value="ECO:0007669"/>
    <property type="project" value="TreeGrafter"/>
</dbReference>
<dbReference type="PANTHER" id="PTHR16305">
    <property type="entry name" value="TESTICULAR SOLUBLE ADENYLYL CYCLASE"/>
    <property type="match status" value="1"/>
</dbReference>
<dbReference type="InterPro" id="IPR000792">
    <property type="entry name" value="Tscrpt_reg_LuxR_C"/>
</dbReference>
<dbReference type="Gene3D" id="3.40.50.300">
    <property type="entry name" value="P-loop containing nucleotide triphosphate hydrolases"/>
    <property type="match status" value="1"/>
</dbReference>
<dbReference type="Pfam" id="PF13191">
    <property type="entry name" value="AAA_16"/>
    <property type="match status" value="1"/>
</dbReference>
<dbReference type="InterPro" id="IPR036388">
    <property type="entry name" value="WH-like_DNA-bd_sf"/>
</dbReference>
<dbReference type="AlphaFoldDB" id="A0A7I7ULJ1"/>
<proteinExistence type="predicted"/>
<dbReference type="EMBL" id="AP022599">
    <property type="protein sequence ID" value="BBY81539.1"/>
    <property type="molecule type" value="Genomic_DNA"/>
</dbReference>
<sequence length="862" mass="93497">MRLIERDRELAELAATADQARAGAGGVAIICGESGAGKTSFVDEFIRSWPADEKVLLAGCDPLSTPRPFGPIHDLADQFEPRTRELLRDGDRPYDIYSAVFEELVTRPSVLVIDDLHWADQATIDFLRFVLRRVRRTHSVVVGTVRDDEIDNTHPMRALLGDVARATNARSLALPPLSLAAVTDLVGDRPLDPVWLHRITGGNAFFVVEMLDQADTDLPTTVRDAILSRTVGLDVPEWDLLYLLACATGPIPDALLAHLGVTMEALRSLDQGKLIKRTERGITFSHDLCRLAVSSVIPPGAEPNLHRRMIRAYEATALGDPAVLTHHALGVGEPERIRAAASDAGRAAARSGAHTQAAEFYRTAMEHGGPMPAEDEVELLELLADESFLTDRLADAIAVRQRALQLRQRLGPPAAVSANHNALATYHWCDGNRSAADHYAQQAIAALAGELAPGCHTERALAGRALVTQALIAVMSGDLERTAQLVSQATEFSADDDHPALAVWLRIVDGYRSAFSGDSDGRAAVLTAIESASEDMDDIRAHTYAGLLYLDVEHRRLDQAAELLEVSLSLSVERDVPLARSWQLGERARLELLTGDWDDALTDADNALATQSGELARAWPVSVRALISLRRDASGAEDVDEQWRLAQRLSEPIRLLAAAAVIAEWAWVTGTADERLAACRALLDDGPQVGVEWSRGELAMWLHRLGLGVKPDGIASPYRLLLAGAHEAAAEEFSSRSMPYEAALALTDSDDPDLARRGLDALDRLGADAVAAKIRGRLRARGVAVVPARRRSTTLANTAGLTTRQVDVLRLLGDGLTNAELAERLYLSVKTIDKHVSAILDKLAVTNRRDAVRRAREAGILD</sequence>
<dbReference type="GO" id="GO:0004016">
    <property type="term" value="F:adenylate cyclase activity"/>
    <property type="evidence" value="ECO:0007669"/>
    <property type="project" value="TreeGrafter"/>
</dbReference>
<dbReference type="Gene3D" id="1.25.40.10">
    <property type="entry name" value="Tetratricopeptide repeat domain"/>
    <property type="match status" value="1"/>
</dbReference>
<accession>A0A7I7ULJ1</accession>
<dbReference type="PRINTS" id="PR00038">
    <property type="entry name" value="HTHLUXR"/>
</dbReference>
<dbReference type="InterPro" id="IPR011990">
    <property type="entry name" value="TPR-like_helical_dom_sf"/>
</dbReference>
<evidence type="ECO:0000259" key="3">
    <source>
        <dbReference type="PROSITE" id="PS50043"/>
    </source>
</evidence>
<evidence type="ECO:0000313" key="5">
    <source>
        <dbReference type="Proteomes" id="UP000467252"/>
    </source>
</evidence>